<organism evidence="1">
    <name type="scientific">marine metagenome</name>
    <dbReference type="NCBI Taxonomy" id="408172"/>
    <lineage>
        <taxon>unclassified sequences</taxon>
        <taxon>metagenomes</taxon>
        <taxon>ecological metagenomes</taxon>
    </lineage>
</organism>
<dbReference type="AlphaFoldDB" id="A0A382RLJ7"/>
<name>A0A382RLJ7_9ZZZZ</name>
<accession>A0A382RLJ7</accession>
<sequence length="29" mass="3041">MVNGVPESNSSVTRCIINPVSVIFCSISS</sequence>
<dbReference type="EMBL" id="UINC01122196">
    <property type="protein sequence ID" value="SVC97858.1"/>
    <property type="molecule type" value="Genomic_DNA"/>
</dbReference>
<proteinExistence type="predicted"/>
<feature type="non-terminal residue" evidence="1">
    <location>
        <position position="29"/>
    </location>
</feature>
<reference evidence="1" key="1">
    <citation type="submission" date="2018-05" db="EMBL/GenBank/DDBJ databases">
        <authorList>
            <person name="Lanie J.A."/>
            <person name="Ng W.-L."/>
            <person name="Kazmierczak K.M."/>
            <person name="Andrzejewski T.M."/>
            <person name="Davidsen T.M."/>
            <person name="Wayne K.J."/>
            <person name="Tettelin H."/>
            <person name="Glass J.I."/>
            <person name="Rusch D."/>
            <person name="Podicherti R."/>
            <person name="Tsui H.-C.T."/>
            <person name="Winkler M.E."/>
        </authorList>
    </citation>
    <scope>NUCLEOTIDE SEQUENCE</scope>
</reference>
<protein>
    <submittedName>
        <fullName evidence="1">Uncharacterized protein</fullName>
    </submittedName>
</protein>
<gene>
    <name evidence="1" type="ORF">METZ01_LOCUS350712</name>
</gene>
<evidence type="ECO:0000313" key="1">
    <source>
        <dbReference type="EMBL" id="SVC97858.1"/>
    </source>
</evidence>